<sequence length="84" mass="9608">MSFPLQHRRTSPDDCSPGDYLREEDCPEWRGGVEAVTFQPGHEPGAANPFDDAAYKMEVPEDWVFEPQVMTDATGSHRVWTRIR</sequence>
<evidence type="ECO:0000313" key="2">
    <source>
        <dbReference type="EMBL" id="QUE49389.1"/>
    </source>
</evidence>
<feature type="region of interest" description="Disordered" evidence="1">
    <location>
        <begin position="1"/>
        <end position="23"/>
    </location>
</feature>
<keyword evidence="3" id="KW-1185">Reference proteome</keyword>
<protein>
    <submittedName>
        <fullName evidence="2">Uncharacterized protein</fullName>
    </submittedName>
</protein>
<dbReference type="Proteomes" id="UP000676169">
    <property type="component" value="Chromosome"/>
</dbReference>
<dbReference type="AlphaFoldDB" id="A0A975G5C2"/>
<name>A0A975G5C2_9BACT</name>
<reference evidence="2" key="1">
    <citation type="submission" date="2021-04" db="EMBL/GenBank/DDBJ databases">
        <title>Luteolibacter sp. 32A isolated from the skin of an Anderson's salamander (Ambystoma andersonii).</title>
        <authorList>
            <person name="Spergser J."/>
            <person name="Busse H.-J."/>
        </authorList>
    </citation>
    <scope>NUCLEOTIDE SEQUENCE</scope>
    <source>
        <strain evidence="2">32A</strain>
    </source>
</reference>
<proteinExistence type="predicted"/>
<dbReference type="RefSeq" id="WP_211629450.1">
    <property type="nucleotide sequence ID" value="NZ_CP073100.1"/>
</dbReference>
<evidence type="ECO:0000256" key="1">
    <source>
        <dbReference type="SAM" id="MobiDB-lite"/>
    </source>
</evidence>
<gene>
    <name evidence="2" type="ORF">KBB96_10950</name>
</gene>
<evidence type="ECO:0000313" key="3">
    <source>
        <dbReference type="Proteomes" id="UP000676169"/>
    </source>
</evidence>
<organism evidence="2 3">
    <name type="scientific">Luteolibacter ambystomatis</name>
    <dbReference type="NCBI Taxonomy" id="2824561"/>
    <lineage>
        <taxon>Bacteria</taxon>
        <taxon>Pseudomonadati</taxon>
        <taxon>Verrucomicrobiota</taxon>
        <taxon>Verrucomicrobiia</taxon>
        <taxon>Verrucomicrobiales</taxon>
        <taxon>Verrucomicrobiaceae</taxon>
        <taxon>Luteolibacter</taxon>
    </lineage>
</organism>
<dbReference type="EMBL" id="CP073100">
    <property type="protein sequence ID" value="QUE49389.1"/>
    <property type="molecule type" value="Genomic_DNA"/>
</dbReference>
<dbReference type="KEGG" id="lamb:KBB96_10950"/>
<accession>A0A975G5C2</accession>